<evidence type="ECO:0000256" key="5">
    <source>
        <dbReference type="SAM" id="MobiDB-lite"/>
    </source>
</evidence>
<dbReference type="AlphaFoldDB" id="A0A839ZXP9"/>
<accession>A0A839ZXP9</accession>
<evidence type="ECO:0000256" key="2">
    <source>
        <dbReference type="ARBA" id="ARBA00012438"/>
    </source>
</evidence>
<dbReference type="InterPro" id="IPR003661">
    <property type="entry name" value="HisK_dim/P_dom"/>
</dbReference>
<dbReference type="Pfam" id="PF00072">
    <property type="entry name" value="Response_reg"/>
    <property type="match status" value="1"/>
</dbReference>
<keyword evidence="11" id="KW-1185">Reference proteome</keyword>
<dbReference type="SUPFAM" id="SSF55874">
    <property type="entry name" value="ATPase domain of HSP90 chaperone/DNA topoisomerase II/histidine kinase"/>
    <property type="match status" value="1"/>
</dbReference>
<feature type="domain" description="Response regulatory" evidence="7">
    <location>
        <begin position="404"/>
        <end position="520"/>
    </location>
</feature>
<protein>
    <recommendedName>
        <fullName evidence="2">histidine kinase</fullName>
        <ecNumber evidence="2">2.7.13.3</ecNumber>
    </recommendedName>
</protein>
<evidence type="ECO:0000256" key="1">
    <source>
        <dbReference type="ARBA" id="ARBA00000085"/>
    </source>
</evidence>
<evidence type="ECO:0000259" key="8">
    <source>
        <dbReference type="PROSITE" id="PS50112"/>
    </source>
</evidence>
<evidence type="ECO:0000256" key="3">
    <source>
        <dbReference type="ARBA" id="ARBA00022553"/>
    </source>
</evidence>
<dbReference type="Pfam" id="PF00512">
    <property type="entry name" value="HisKA"/>
    <property type="match status" value="1"/>
</dbReference>
<dbReference type="PANTHER" id="PTHR43065:SF49">
    <property type="entry name" value="HISTIDINE KINASE"/>
    <property type="match status" value="1"/>
</dbReference>
<dbReference type="InterPro" id="IPR035965">
    <property type="entry name" value="PAS-like_dom_sf"/>
</dbReference>
<dbReference type="RefSeq" id="WP_221220816.1">
    <property type="nucleotide sequence ID" value="NZ_JACIDK010000001.1"/>
</dbReference>
<dbReference type="Proteomes" id="UP000530564">
    <property type="component" value="Unassembled WGS sequence"/>
</dbReference>
<dbReference type="InterPro" id="IPR000700">
    <property type="entry name" value="PAS-assoc_C"/>
</dbReference>
<feature type="domain" description="PAC" evidence="9">
    <location>
        <begin position="87"/>
        <end position="138"/>
    </location>
</feature>
<comment type="caution">
    <text evidence="10">The sequence shown here is derived from an EMBL/GenBank/DDBJ whole genome shotgun (WGS) entry which is preliminary data.</text>
</comment>
<dbReference type="Gene3D" id="3.40.50.2300">
    <property type="match status" value="1"/>
</dbReference>
<dbReference type="InterPro" id="IPR000014">
    <property type="entry name" value="PAS"/>
</dbReference>
<dbReference type="SMART" id="SM00388">
    <property type="entry name" value="HisKA"/>
    <property type="match status" value="1"/>
</dbReference>
<feature type="modified residue" description="4-aspartylphosphate" evidence="4">
    <location>
        <position position="454"/>
    </location>
</feature>
<feature type="region of interest" description="Disordered" evidence="5">
    <location>
        <begin position="383"/>
        <end position="402"/>
    </location>
</feature>
<dbReference type="SUPFAM" id="SSF47384">
    <property type="entry name" value="Homodimeric domain of signal transducing histidine kinase"/>
    <property type="match status" value="1"/>
</dbReference>
<feature type="domain" description="Histidine kinase" evidence="6">
    <location>
        <begin position="158"/>
        <end position="382"/>
    </location>
</feature>
<evidence type="ECO:0000259" key="7">
    <source>
        <dbReference type="PROSITE" id="PS50110"/>
    </source>
</evidence>
<dbReference type="Gene3D" id="3.30.450.20">
    <property type="entry name" value="PAS domain"/>
    <property type="match status" value="1"/>
</dbReference>
<dbReference type="InterPro" id="IPR001789">
    <property type="entry name" value="Sig_transdc_resp-reg_receiver"/>
</dbReference>
<dbReference type="EMBL" id="JACIDK010000001">
    <property type="protein sequence ID" value="MBB3889972.1"/>
    <property type="molecule type" value="Genomic_DNA"/>
</dbReference>
<dbReference type="CDD" id="cd18161">
    <property type="entry name" value="REC_hyHK_blue-like"/>
    <property type="match status" value="1"/>
</dbReference>
<dbReference type="Gene3D" id="1.10.287.130">
    <property type="match status" value="1"/>
</dbReference>
<reference evidence="10 11" key="1">
    <citation type="submission" date="2020-08" db="EMBL/GenBank/DDBJ databases">
        <title>Genomic Encyclopedia of Type Strains, Phase IV (KMG-IV): sequencing the most valuable type-strain genomes for metagenomic binning, comparative biology and taxonomic classification.</title>
        <authorList>
            <person name="Goeker M."/>
        </authorList>
    </citation>
    <scope>NUCLEOTIDE SEQUENCE [LARGE SCALE GENOMIC DNA]</scope>
    <source>
        <strain evidence="10 11">DSM 21793</strain>
    </source>
</reference>
<dbReference type="InterPro" id="IPR005467">
    <property type="entry name" value="His_kinase_dom"/>
</dbReference>
<dbReference type="PROSITE" id="PS50113">
    <property type="entry name" value="PAC"/>
    <property type="match status" value="1"/>
</dbReference>
<dbReference type="PRINTS" id="PR00344">
    <property type="entry name" value="BCTRLSENSOR"/>
</dbReference>
<dbReference type="SUPFAM" id="SSF52172">
    <property type="entry name" value="CheY-like"/>
    <property type="match status" value="1"/>
</dbReference>
<evidence type="ECO:0000259" key="9">
    <source>
        <dbReference type="PROSITE" id="PS50113"/>
    </source>
</evidence>
<dbReference type="SMART" id="SM00448">
    <property type="entry name" value="REC"/>
    <property type="match status" value="1"/>
</dbReference>
<dbReference type="CDD" id="cd00082">
    <property type="entry name" value="HisKA"/>
    <property type="match status" value="1"/>
</dbReference>
<dbReference type="PANTHER" id="PTHR43065">
    <property type="entry name" value="SENSOR HISTIDINE KINASE"/>
    <property type="match status" value="1"/>
</dbReference>
<evidence type="ECO:0000259" key="6">
    <source>
        <dbReference type="PROSITE" id="PS50109"/>
    </source>
</evidence>
<dbReference type="PROSITE" id="PS50110">
    <property type="entry name" value="RESPONSE_REGULATORY"/>
    <property type="match status" value="1"/>
</dbReference>
<name>A0A839ZXP9_9CAUL</name>
<dbReference type="EC" id="2.7.13.3" evidence="2"/>
<dbReference type="SMART" id="SM00091">
    <property type="entry name" value="PAS"/>
    <property type="match status" value="1"/>
</dbReference>
<comment type="catalytic activity">
    <reaction evidence="1">
        <text>ATP + protein L-histidine = ADP + protein N-phospho-L-histidine.</text>
        <dbReference type="EC" id="2.7.13.3"/>
    </reaction>
</comment>
<dbReference type="SMART" id="SM00387">
    <property type="entry name" value="HATPase_c"/>
    <property type="match status" value="1"/>
</dbReference>
<dbReference type="Pfam" id="PF13426">
    <property type="entry name" value="PAS_9"/>
    <property type="match status" value="1"/>
</dbReference>
<evidence type="ECO:0000256" key="4">
    <source>
        <dbReference type="PROSITE-ProRule" id="PRU00169"/>
    </source>
</evidence>
<dbReference type="InterPro" id="IPR036890">
    <property type="entry name" value="HATPase_C_sf"/>
</dbReference>
<dbReference type="SUPFAM" id="SSF55785">
    <property type="entry name" value="PYP-like sensor domain (PAS domain)"/>
    <property type="match status" value="1"/>
</dbReference>
<dbReference type="Pfam" id="PF02518">
    <property type="entry name" value="HATPase_c"/>
    <property type="match status" value="1"/>
</dbReference>
<sequence>MKQSVETPPAADDRIYERLIQSVVDYAIYMLDLEGRVISWNAGAEKIKGYAAAEIIGDNFARFYTPEERDAGAPQNALRLAAAEGRFAAEGWRLRKDGTRFWAMVVIDPVRADGELIGFAKITRDMTELREAQLELERSRQALFQAQKMEAVGQLTGGLAHDFNNLLTGVTGSLDLMRRRLDQGRISELDRYITAAQGATSRAAALTHRLLAFSRRQTLEPKAVDANKLVAEMEELVRRTVGPSILVQTDLSDELWTCFWDPNQLENAILNLCINGRDAMGDGGRLIVETANAVIDADAAAQRDMPPGEYVAVAVSDTGRGISPELLPRVLEPFFTTKAAGKGTGLGLSMIYGFAKQSGGQIRIYSEIGEGTTVRLYLPRHRGDAQAEQPKEQPAKPPAGRGETVLIVDDEPTIRMLVSDTLADLGYQAIEAADAPTGLKLLESDVAIDLLITDVGLPGGMNGKQMADVARRRRPDLKVLFITGYTENAAISNGRLERGMHVLSKPFPMEKLATRIRAIIEG</sequence>
<dbReference type="NCBIfam" id="TIGR00229">
    <property type="entry name" value="sensory_box"/>
    <property type="match status" value="1"/>
</dbReference>
<dbReference type="PROSITE" id="PS50112">
    <property type="entry name" value="PAS"/>
    <property type="match status" value="1"/>
</dbReference>
<keyword evidence="3 4" id="KW-0597">Phosphoprotein</keyword>
<dbReference type="CDD" id="cd00130">
    <property type="entry name" value="PAS"/>
    <property type="match status" value="1"/>
</dbReference>
<dbReference type="InterPro" id="IPR004358">
    <property type="entry name" value="Sig_transdc_His_kin-like_C"/>
</dbReference>
<organism evidence="10 11">
    <name type="scientific">Phenylobacterium haematophilum</name>
    <dbReference type="NCBI Taxonomy" id="98513"/>
    <lineage>
        <taxon>Bacteria</taxon>
        <taxon>Pseudomonadati</taxon>
        <taxon>Pseudomonadota</taxon>
        <taxon>Alphaproteobacteria</taxon>
        <taxon>Caulobacterales</taxon>
        <taxon>Caulobacteraceae</taxon>
        <taxon>Phenylobacterium</taxon>
    </lineage>
</organism>
<evidence type="ECO:0000313" key="11">
    <source>
        <dbReference type="Proteomes" id="UP000530564"/>
    </source>
</evidence>
<dbReference type="InterPro" id="IPR011006">
    <property type="entry name" value="CheY-like_superfamily"/>
</dbReference>
<dbReference type="PROSITE" id="PS50109">
    <property type="entry name" value="HIS_KIN"/>
    <property type="match status" value="1"/>
</dbReference>
<feature type="compositionally biased region" description="Basic and acidic residues" evidence="5">
    <location>
        <begin position="383"/>
        <end position="394"/>
    </location>
</feature>
<evidence type="ECO:0000313" key="10">
    <source>
        <dbReference type="EMBL" id="MBB3889972.1"/>
    </source>
</evidence>
<dbReference type="GO" id="GO:0000155">
    <property type="term" value="F:phosphorelay sensor kinase activity"/>
    <property type="evidence" value="ECO:0007669"/>
    <property type="project" value="InterPro"/>
</dbReference>
<dbReference type="InterPro" id="IPR036097">
    <property type="entry name" value="HisK_dim/P_sf"/>
</dbReference>
<gene>
    <name evidence="10" type="ORF">GGQ61_000669</name>
</gene>
<dbReference type="Gene3D" id="3.30.565.10">
    <property type="entry name" value="Histidine kinase-like ATPase, C-terminal domain"/>
    <property type="match status" value="1"/>
</dbReference>
<proteinExistence type="predicted"/>
<dbReference type="InterPro" id="IPR003594">
    <property type="entry name" value="HATPase_dom"/>
</dbReference>
<feature type="domain" description="PAS" evidence="8">
    <location>
        <begin position="12"/>
        <end position="70"/>
    </location>
</feature>